<comment type="caution">
    <text evidence="1">The sequence shown here is derived from an EMBL/GenBank/DDBJ whole genome shotgun (WGS) entry which is preliminary data.</text>
</comment>
<sequence>MVPAPMSPFLAILAKLSGFSARAAFISAAVFTSSTIKKTLMELSMPWTVVLLKMAGCKAQNMAAR</sequence>
<protein>
    <submittedName>
        <fullName evidence="1">Uncharacterized protein</fullName>
    </submittedName>
</protein>
<gene>
    <name evidence="1" type="ORF">SDC9_153294</name>
</gene>
<organism evidence="1">
    <name type="scientific">bioreactor metagenome</name>
    <dbReference type="NCBI Taxonomy" id="1076179"/>
    <lineage>
        <taxon>unclassified sequences</taxon>
        <taxon>metagenomes</taxon>
        <taxon>ecological metagenomes</taxon>
    </lineage>
</organism>
<accession>A0A645EX54</accession>
<reference evidence="1" key="1">
    <citation type="submission" date="2019-08" db="EMBL/GenBank/DDBJ databases">
        <authorList>
            <person name="Kucharzyk K."/>
            <person name="Murdoch R.W."/>
            <person name="Higgins S."/>
            <person name="Loffler F."/>
        </authorList>
    </citation>
    <scope>NUCLEOTIDE SEQUENCE</scope>
</reference>
<proteinExistence type="predicted"/>
<dbReference type="EMBL" id="VSSQ01051922">
    <property type="protein sequence ID" value="MPN06040.1"/>
    <property type="molecule type" value="Genomic_DNA"/>
</dbReference>
<name>A0A645EX54_9ZZZZ</name>
<evidence type="ECO:0000313" key="1">
    <source>
        <dbReference type="EMBL" id="MPN06040.1"/>
    </source>
</evidence>
<dbReference type="AlphaFoldDB" id="A0A645EX54"/>